<dbReference type="Proteomes" id="UP000001982">
    <property type="component" value="Chromosome"/>
</dbReference>
<evidence type="ECO:0000313" key="5">
    <source>
        <dbReference type="Proteomes" id="UP000001982"/>
    </source>
</evidence>
<dbReference type="Pfam" id="PF00400">
    <property type="entry name" value="WD40"/>
    <property type="match status" value="1"/>
</dbReference>
<dbReference type="PROSITE" id="PS50294">
    <property type="entry name" value="WD_REPEATS_REGION"/>
    <property type="match status" value="1"/>
</dbReference>
<dbReference type="OrthoDB" id="6282600at2"/>
<organism evidence="4 5">
    <name type="scientific">Shewanella denitrificans (strain OS217 / ATCC BAA-1090 / DSM 15013)</name>
    <dbReference type="NCBI Taxonomy" id="318161"/>
    <lineage>
        <taxon>Bacteria</taxon>
        <taxon>Pseudomonadati</taxon>
        <taxon>Pseudomonadota</taxon>
        <taxon>Gammaproteobacteria</taxon>
        <taxon>Alteromonadales</taxon>
        <taxon>Shewanellaceae</taxon>
        <taxon>Shewanella</taxon>
    </lineage>
</organism>
<evidence type="ECO:0000313" key="4">
    <source>
        <dbReference type="EMBL" id="ABE56758.1"/>
    </source>
</evidence>
<sequence length="354" mass="39090">MNMIILQNTLFKPLAKWRYLSINRLGLFTALLLLFLLSGCDKAPPSQTSLSQHRLVEGRLVDGALSKDGLLAVTLSLNGDVNVWDLVSKQAFVTWRKADFNDDIYQLMLSGDKQYLLAASQRQLFLLDVTTGERLLNWQAEAFNPDANISSIHLNYSASQILVGMSDGSINTVDRSSNSLSLFKQHSAEVSAVAFLSSSDQVLSTGHDGELLIWATATGKVHRRFALPHRIMSLAIDSANRRLFAADALDNHFIIDPESASFSSMDALGASVNLQYVERYRYFRRALFVKHGNMLITATSKQDMIGWDSQSGAELVHWRLQAYSASTSVTAMAVNGEGQLVTLSSDGAIELWPL</sequence>
<dbReference type="STRING" id="318161.Sden_3483"/>
<keyword evidence="5" id="KW-1185">Reference proteome</keyword>
<evidence type="ECO:0000256" key="3">
    <source>
        <dbReference type="PROSITE-ProRule" id="PRU00221"/>
    </source>
</evidence>
<protein>
    <submittedName>
        <fullName evidence="4">WD-40 repeat</fullName>
    </submittedName>
</protein>
<dbReference type="KEGG" id="sdn:Sden_3483"/>
<dbReference type="InterPro" id="IPR001680">
    <property type="entry name" value="WD40_rpt"/>
</dbReference>
<dbReference type="RefSeq" id="WP_011497899.1">
    <property type="nucleotide sequence ID" value="NC_007954.1"/>
</dbReference>
<dbReference type="SUPFAM" id="SSF50998">
    <property type="entry name" value="Quinoprotein alcohol dehydrogenase-like"/>
    <property type="match status" value="1"/>
</dbReference>
<dbReference type="PROSITE" id="PS50082">
    <property type="entry name" value="WD_REPEATS_2"/>
    <property type="match status" value="1"/>
</dbReference>
<feature type="repeat" description="WD" evidence="3">
    <location>
        <begin position="183"/>
        <end position="224"/>
    </location>
</feature>
<dbReference type="EMBL" id="CP000302">
    <property type="protein sequence ID" value="ABE56758.1"/>
    <property type="molecule type" value="Genomic_DNA"/>
</dbReference>
<dbReference type="Gene3D" id="2.130.10.10">
    <property type="entry name" value="YVTN repeat-like/Quinoprotein amine dehydrogenase"/>
    <property type="match status" value="2"/>
</dbReference>
<dbReference type="InterPro" id="IPR015943">
    <property type="entry name" value="WD40/YVTN_repeat-like_dom_sf"/>
</dbReference>
<keyword evidence="1 3" id="KW-0853">WD repeat</keyword>
<proteinExistence type="predicted"/>
<dbReference type="SMART" id="SM00320">
    <property type="entry name" value="WD40"/>
    <property type="match status" value="5"/>
</dbReference>
<dbReference type="PANTHER" id="PTHR19848">
    <property type="entry name" value="WD40 REPEAT PROTEIN"/>
    <property type="match status" value="1"/>
</dbReference>
<accession>Q12IG8</accession>
<evidence type="ECO:0000256" key="1">
    <source>
        <dbReference type="ARBA" id="ARBA00022574"/>
    </source>
</evidence>
<dbReference type="eggNOG" id="COG2319">
    <property type="taxonomic scope" value="Bacteria"/>
</dbReference>
<keyword evidence="2" id="KW-0677">Repeat</keyword>
<name>Q12IG8_SHEDO</name>
<dbReference type="PANTHER" id="PTHR19848:SF8">
    <property type="entry name" value="F-BOX AND WD REPEAT DOMAIN CONTAINING 7"/>
    <property type="match status" value="1"/>
</dbReference>
<reference evidence="4 5" key="1">
    <citation type="submission" date="2006-03" db="EMBL/GenBank/DDBJ databases">
        <title>Complete sequence of Shewanella denitrificans OS217.</title>
        <authorList>
            <consortium name="US DOE Joint Genome Institute"/>
            <person name="Copeland A."/>
            <person name="Lucas S."/>
            <person name="Lapidus A."/>
            <person name="Barry K."/>
            <person name="Detter J.C."/>
            <person name="Glavina del Rio T."/>
            <person name="Hammon N."/>
            <person name="Israni S."/>
            <person name="Dalin E."/>
            <person name="Tice H."/>
            <person name="Pitluck S."/>
            <person name="Brettin T."/>
            <person name="Bruce D."/>
            <person name="Han C."/>
            <person name="Tapia R."/>
            <person name="Gilna P."/>
            <person name="Kiss H."/>
            <person name="Schmutz J."/>
            <person name="Larimer F."/>
            <person name="Land M."/>
            <person name="Hauser L."/>
            <person name="Kyrpides N."/>
            <person name="Lykidis A."/>
            <person name="Richardson P."/>
        </authorList>
    </citation>
    <scope>NUCLEOTIDE SEQUENCE [LARGE SCALE GENOMIC DNA]</scope>
    <source>
        <strain evidence="5">OS217 / ATCC BAA-1090 / DSM 15013</strain>
    </source>
</reference>
<dbReference type="AlphaFoldDB" id="Q12IG8"/>
<gene>
    <name evidence="4" type="ordered locus">Sden_3483</name>
</gene>
<evidence type="ECO:0000256" key="2">
    <source>
        <dbReference type="ARBA" id="ARBA00022737"/>
    </source>
</evidence>
<dbReference type="HOGENOM" id="CLU_073582_0_0_6"/>
<dbReference type="InterPro" id="IPR011047">
    <property type="entry name" value="Quinoprotein_ADH-like_sf"/>
</dbReference>